<sequence>MAVVCDGDVRWCCCSGGGVRREKWRQLRESRGGVSPEVMEGRGKREEAKCGGGFRKRGRRLQGEGGAGCMWSEKIGRRGRGRESGGASPVSLPPAKRG</sequence>
<protein>
    <submittedName>
        <fullName evidence="2">Uncharacterized protein</fullName>
    </submittedName>
</protein>
<dbReference type="Proteomes" id="UP000823775">
    <property type="component" value="Unassembled WGS sequence"/>
</dbReference>
<feature type="region of interest" description="Disordered" evidence="1">
    <location>
        <begin position="72"/>
        <end position="98"/>
    </location>
</feature>
<gene>
    <name evidence="2" type="ORF">HAX54_006492</name>
</gene>
<reference evidence="2 3" key="1">
    <citation type="journal article" date="2021" name="BMC Genomics">
        <title>Datura genome reveals duplications of psychoactive alkaloid biosynthetic genes and high mutation rate following tissue culture.</title>
        <authorList>
            <person name="Rajewski A."/>
            <person name="Carter-House D."/>
            <person name="Stajich J."/>
            <person name="Litt A."/>
        </authorList>
    </citation>
    <scope>NUCLEOTIDE SEQUENCE [LARGE SCALE GENOMIC DNA]</scope>
    <source>
        <strain evidence="2">AR-01</strain>
    </source>
</reference>
<comment type="caution">
    <text evidence="2">The sequence shown here is derived from an EMBL/GenBank/DDBJ whole genome shotgun (WGS) entry which is preliminary data.</text>
</comment>
<dbReference type="EMBL" id="JACEIK010132694">
    <property type="protein sequence ID" value="MCE5167495.1"/>
    <property type="molecule type" value="Genomic_DNA"/>
</dbReference>
<evidence type="ECO:0000313" key="2">
    <source>
        <dbReference type="EMBL" id="MCE5167495.1"/>
    </source>
</evidence>
<feature type="region of interest" description="Disordered" evidence="1">
    <location>
        <begin position="30"/>
        <end position="51"/>
    </location>
</feature>
<organism evidence="2 3">
    <name type="scientific">Datura stramonium</name>
    <name type="common">Jimsonweed</name>
    <name type="synonym">Common thornapple</name>
    <dbReference type="NCBI Taxonomy" id="4076"/>
    <lineage>
        <taxon>Eukaryota</taxon>
        <taxon>Viridiplantae</taxon>
        <taxon>Streptophyta</taxon>
        <taxon>Embryophyta</taxon>
        <taxon>Tracheophyta</taxon>
        <taxon>Spermatophyta</taxon>
        <taxon>Magnoliopsida</taxon>
        <taxon>eudicotyledons</taxon>
        <taxon>Gunneridae</taxon>
        <taxon>Pentapetalae</taxon>
        <taxon>asterids</taxon>
        <taxon>lamiids</taxon>
        <taxon>Solanales</taxon>
        <taxon>Solanaceae</taxon>
        <taxon>Solanoideae</taxon>
        <taxon>Datureae</taxon>
        <taxon>Datura</taxon>
    </lineage>
</organism>
<accession>A0ABS8Y761</accession>
<feature type="non-terminal residue" evidence="2">
    <location>
        <position position="98"/>
    </location>
</feature>
<proteinExistence type="predicted"/>
<evidence type="ECO:0000256" key="1">
    <source>
        <dbReference type="SAM" id="MobiDB-lite"/>
    </source>
</evidence>
<name>A0ABS8Y761_DATST</name>
<feature type="compositionally biased region" description="Basic and acidic residues" evidence="1">
    <location>
        <begin position="39"/>
        <end position="49"/>
    </location>
</feature>
<evidence type="ECO:0000313" key="3">
    <source>
        <dbReference type="Proteomes" id="UP000823775"/>
    </source>
</evidence>
<keyword evidence="3" id="KW-1185">Reference proteome</keyword>